<comment type="function">
    <text evidence="1">Alpha-L-fucosidase is responsible for hydrolyzing the alpha-1,6-linked fucose joined to the reducing-end N-acetylglucosamine of the carbohydrate moieties of glycoproteins.</text>
</comment>
<dbReference type="PANTHER" id="PTHR10030:SF37">
    <property type="entry name" value="ALPHA-L-FUCOSIDASE-RELATED"/>
    <property type="match status" value="1"/>
</dbReference>
<evidence type="ECO:0000256" key="6">
    <source>
        <dbReference type="ARBA" id="ARBA00023295"/>
    </source>
</evidence>
<feature type="domain" description="Glycoside hydrolase family 29 N-terminal" evidence="7">
    <location>
        <begin position="22"/>
        <end position="180"/>
    </location>
</feature>
<evidence type="ECO:0000256" key="4">
    <source>
        <dbReference type="ARBA" id="ARBA00022729"/>
    </source>
</evidence>
<dbReference type="SUPFAM" id="SSF51445">
    <property type="entry name" value="(Trans)glycosidases"/>
    <property type="match status" value="1"/>
</dbReference>
<dbReference type="Gene3D" id="3.20.20.80">
    <property type="entry name" value="Glycosidases"/>
    <property type="match status" value="1"/>
</dbReference>
<comment type="caution">
    <text evidence="8">The sequence shown here is derived from an EMBL/GenBank/DDBJ whole genome shotgun (WGS) entry which is preliminary data.</text>
</comment>
<organism evidence="8 9">
    <name type="scientific">Lederbergia galactosidilytica</name>
    <dbReference type="NCBI Taxonomy" id="217031"/>
    <lineage>
        <taxon>Bacteria</taxon>
        <taxon>Bacillati</taxon>
        <taxon>Bacillota</taxon>
        <taxon>Bacilli</taxon>
        <taxon>Bacillales</taxon>
        <taxon>Bacillaceae</taxon>
        <taxon>Lederbergia</taxon>
    </lineage>
</organism>
<evidence type="ECO:0000256" key="3">
    <source>
        <dbReference type="ARBA" id="ARBA00012662"/>
    </source>
</evidence>
<keyword evidence="6" id="KW-0326">Glycosidase</keyword>
<evidence type="ECO:0000256" key="5">
    <source>
        <dbReference type="ARBA" id="ARBA00022801"/>
    </source>
</evidence>
<evidence type="ECO:0000313" key="8">
    <source>
        <dbReference type="EMBL" id="KRG11980.1"/>
    </source>
</evidence>
<dbReference type="GO" id="GO:0004560">
    <property type="term" value="F:alpha-L-fucosidase activity"/>
    <property type="evidence" value="ECO:0007669"/>
    <property type="project" value="InterPro"/>
</dbReference>
<keyword evidence="4" id="KW-0732">Signal</keyword>
<reference evidence="8 9" key="1">
    <citation type="submission" date="2015-06" db="EMBL/GenBank/DDBJ databases">
        <title>Genome sequencing project of Bacillus galactosidilyticus PL133.</title>
        <authorList>
            <person name="Gaiero J."/>
            <person name="Nicol R."/>
            <person name="Habash M."/>
        </authorList>
    </citation>
    <scope>NUCLEOTIDE SEQUENCE [LARGE SCALE GENOMIC DNA]</scope>
    <source>
        <strain evidence="8 9">PL133</strain>
    </source>
</reference>
<sequence>MPNINKLEEWKKMLKNTSATVQRENWPSRYGNPEWFIHDRFGLFIHWGLYSNAARHEWVMNREKIHPDTYNKYFKFFNPDLYDPKKWARIAKSAGMKYFVITTKHHEGFALWDSKLTNYKVTNTPIQRDLLLEMVNAFREEGLKVGFYHSLIDWHHPEFPIDGLHPQRDDDEFNVMMMNLKKKLKIVKWQIMLSICMVRVRCARAFNKLWEN</sequence>
<keyword evidence="5" id="KW-0378">Hydrolase</keyword>
<dbReference type="PATRIC" id="fig|217031.4.peg.4309"/>
<evidence type="ECO:0000256" key="1">
    <source>
        <dbReference type="ARBA" id="ARBA00004071"/>
    </source>
</evidence>
<evidence type="ECO:0000256" key="2">
    <source>
        <dbReference type="ARBA" id="ARBA00007951"/>
    </source>
</evidence>
<accession>A0A0Q9XTT7</accession>
<dbReference type="GO" id="GO:0005764">
    <property type="term" value="C:lysosome"/>
    <property type="evidence" value="ECO:0007669"/>
    <property type="project" value="TreeGrafter"/>
</dbReference>
<dbReference type="Proteomes" id="UP000053881">
    <property type="component" value="Unassembled WGS sequence"/>
</dbReference>
<proteinExistence type="inferred from homology"/>
<evidence type="ECO:0000313" key="9">
    <source>
        <dbReference type="Proteomes" id="UP000053881"/>
    </source>
</evidence>
<dbReference type="SMART" id="SM00812">
    <property type="entry name" value="Alpha_L_fucos"/>
    <property type="match status" value="1"/>
</dbReference>
<dbReference type="InterPro" id="IPR016286">
    <property type="entry name" value="FUC_metazoa-typ"/>
</dbReference>
<dbReference type="EMBL" id="LGPB01000103">
    <property type="protein sequence ID" value="KRG11980.1"/>
    <property type="molecule type" value="Genomic_DNA"/>
</dbReference>
<name>A0A0Q9XTT7_9BACI</name>
<dbReference type="PRINTS" id="PR00741">
    <property type="entry name" value="GLHYDRLASE29"/>
</dbReference>
<comment type="similarity">
    <text evidence="2">Belongs to the glycosyl hydrolase 29 family.</text>
</comment>
<dbReference type="InterPro" id="IPR057739">
    <property type="entry name" value="Glyco_hydro_29_N"/>
</dbReference>
<dbReference type="PANTHER" id="PTHR10030">
    <property type="entry name" value="ALPHA-L-FUCOSIDASE"/>
    <property type="match status" value="1"/>
</dbReference>
<dbReference type="EC" id="3.2.1.51" evidence="3"/>
<dbReference type="AlphaFoldDB" id="A0A0Q9XTT7"/>
<gene>
    <name evidence="8" type="ORF">ACA29_12920</name>
</gene>
<dbReference type="Pfam" id="PF01120">
    <property type="entry name" value="Alpha_L_fucos"/>
    <property type="match status" value="1"/>
</dbReference>
<evidence type="ECO:0000259" key="7">
    <source>
        <dbReference type="Pfam" id="PF01120"/>
    </source>
</evidence>
<dbReference type="InterPro" id="IPR017853">
    <property type="entry name" value="GH"/>
</dbReference>
<dbReference type="InterPro" id="IPR000933">
    <property type="entry name" value="Glyco_hydro_29"/>
</dbReference>
<protein>
    <recommendedName>
        <fullName evidence="3">alpha-L-fucosidase</fullName>
        <ecNumber evidence="3">3.2.1.51</ecNumber>
    </recommendedName>
</protein>
<dbReference type="GO" id="GO:0006004">
    <property type="term" value="P:fucose metabolic process"/>
    <property type="evidence" value="ECO:0007669"/>
    <property type="project" value="InterPro"/>
</dbReference>
<dbReference type="GO" id="GO:0016139">
    <property type="term" value="P:glycoside catabolic process"/>
    <property type="evidence" value="ECO:0007669"/>
    <property type="project" value="TreeGrafter"/>
</dbReference>